<dbReference type="GO" id="GO:0005783">
    <property type="term" value="C:endoplasmic reticulum"/>
    <property type="evidence" value="ECO:0007669"/>
    <property type="project" value="UniProtKB-SubCell"/>
</dbReference>
<evidence type="ECO:0000256" key="16">
    <source>
        <dbReference type="ARBA" id="ARBA00022989"/>
    </source>
</evidence>
<dbReference type="Pfam" id="PF07714">
    <property type="entry name" value="PK_Tyr_Ser-Thr"/>
    <property type="match status" value="1"/>
</dbReference>
<reference evidence="32" key="2">
    <citation type="submission" date="2025-08" db="UniProtKB">
        <authorList>
            <consortium name="Ensembl"/>
        </authorList>
    </citation>
    <scope>IDENTIFICATION</scope>
    <source>
        <strain evidence="32">Thoroughbred</strain>
    </source>
</reference>
<evidence type="ECO:0000256" key="7">
    <source>
        <dbReference type="ARBA" id="ARBA00022692"/>
    </source>
</evidence>
<dbReference type="PROSITE" id="PS00107">
    <property type="entry name" value="PROTEIN_KINASE_ATP"/>
    <property type="match status" value="1"/>
</dbReference>
<feature type="binding site" evidence="26">
    <location>
        <position position="598"/>
    </location>
    <ligand>
        <name>ATP</name>
        <dbReference type="ChEBI" id="CHEBI:30616"/>
    </ligand>
</feature>
<sequence>MELTPPKAKDHARKRQPHLQRPRGRQSMGSQAWVSVSSRKEMWLLLALLGVLLGVPGSPALSLEVSEEMELEPCLAPSPEQQEQKLTVVLGQPVRLCCGRAERGGHWYKEGSRLAPAGRVRGWRGRLEIASSLLEDAGHYLCLARGSMLVLHNVTLVVDDSLTSSNDDEDRKAHRGPSNGHVYPQQAPYWTHPQRMEKKLHAVPAGNTVKFRCPAAGNPTPTIRWLKDGQDFHGEHRIGGIRLRHQHWSLVMESVVPSDRGTYTCLVENSLGSIRYSYLLDVLERSPHRPILQAGLPANTTAVAGSDVELLCKVYSDAQPHIQWLKHIVINGSSFGADGFPYVQVLKTADINSSEVEVLYLRNVSAEDAGEYTCLAGNSIGLSYQSAWLTVLPEEDFAWAAAAPEARYTDIILYASGSLALVVLLLLAGLYRGQVLHGRHPRQPATVQKLSRFPLARQFSLESGSSAKSSLSLVRGVHLSSNGPPLLAGLVSLDLPLDPLWEFPRDRLVLGKPLGEGCFGQVVRAEAFGMDPAQPDQASTVAVKMLKDNASDKDLADLVSEMEVMKLIGRHKNIINLLGVCTQEGPLYVIVECAAKGNLREFLRARRPPGPDLSPDGPRSSEGPLSFPALVSCAYQVARGMQYLESRKCIHRDLAARNVLVTEDNVMKIADFGLARGVHHIDYYKKTSNGRLPVKWMAPEALFDRVYTHQSDVYGLMRECWHAAPSQRPTFKQLVEALDKVLLAVSEEYLDLRLTFGPYSPASGDASSTCSSSDSVFSHDPLPLGPSSYPFPRVQT</sequence>
<evidence type="ECO:0000256" key="20">
    <source>
        <dbReference type="ARBA" id="ARBA00023170"/>
    </source>
</evidence>
<evidence type="ECO:0000256" key="11">
    <source>
        <dbReference type="ARBA" id="ARBA00022753"/>
    </source>
</evidence>
<evidence type="ECO:0000256" key="29">
    <source>
        <dbReference type="SAM" id="MobiDB-lite"/>
    </source>
</evidence>
<comment type="catalytic activity">
    <reaction evidence="23 24">
        <text>L-tyrosyl-[protein] + ATP = O-phospho-L-tyrosyl-[protein] + ADP + H(+)</text>
        <dbReference type="Rhea" id="RHEA:10596"/>
        <dbReference type="Rhea" id="RHEA-COMP:10136"/>
        <dbReference type="Rhea" id="RHEA-COMP:20101"/>
        <dbReference type="ChEBI" id="CHEBI:15378"/>
        <dbReference type="ChEBI" id="CHEBI:30616"/>
        <dbReference type="ChEBI" id="CHEBI:46858"/>
        <dbReference type="ChEBI" id="CHEBI:61978"/>
        <dbReference type="ChEBI" id="CHEBI:456216"/>
        <dbReference type="EC" id="2.7.10.1"/>
    </reaction>
</comment>
<evidence type="ECO:0000256" key="17">
    <source>
        <dbReference type="ARBA" id="ARBA00023136"/>
    </source>
</evidence>
<dbReference type="FunFam" id="2.60.40.10:FF:000730">
    <property type="entry name" value="Fibroblast growth factor receptor"/>
    <property type="match status" value="1"/>
</dbReference>
<dbReference type="InterPro" id="IPR013783">
    <property type="entry name" value="Ig-like_fold"/>
</dbReference>
<dbReference type="PROSITE" id="PS50835">
    <property type="entry name" value="IG_LIKE"/>
    <property type="match status" value="2"/>
</dbReference>
<keyword evidence="18 24" id="KW-0829">Tyrosine-protein kinase</keyword>
<dbReference type="GO" id="GO:0005524">
    <property type="term" value="F:ATP binding"/>
    <property type="evidence" value="ECO:0007669"/>
    <property type="project" value="UniProtKB-UniRule"/>
</dbReference>
<keyword evidence="10 24" id="KW-0547">Nucleotide-binding</keyword>
<keyword evidence="9" id="KW-0677">Repeat</keyword>
<reference evidence="32" key="3">
    <citation type="submission" date="2025-09" db="UniProtKB">
        <authorList>
            <consortium name="Ensembl"/>
        </authorList>
    </citation>
    <scope>IDENTIFICATION</scope>
    <source>
        <strain evidence="32">Thoroughbred</strain>
    </source>
</reference>
<comment type="subcellular location">
    <subcellularLocation>
        <location evidence="3">Cell membrane</location>
        <topology evidence="3">Single-pass type I membrane protein</topology>
    </subcellularLocation>
    <subcellularLocation>
        <location evidence="2">Endoplasmic reticulum</location>
    </subcellularLocation>
    <subcellularLocation>
        <location evidence="1">Endosome</location>
    </subcellularLocation>
</comment>
<evidence type="ECO:0000256" key="9">
    <source>
        <dbReference type="ARBA" id="ARBA00022737"/>
    </source>
</evidence>
<evidence type="ECO:0000256" key="22">
    <source>
        <dbReference type="ARBA" id="ARBA00023319"/>
    </source>
</evidence>
<dbReference type="GeneTree" id="ENSGT00940000161469"/>
<name>A0A3Q2I979_HORSE</name>
<keyword evidence="21" id="KW-0325">Glycoprotein</keyword>
<dbReference type="InterPro" id="IPR007110">
    <property type="entry name" value="Ig-like_dom"/>
</dbReference>
<protein>
    <recommendedName>
        <fullName evidence="24">Fibroblast growth factor receptor</fullName>
        <ecNumber evidence="24">2.7.10.1</ecNumber>
    </recommendedName>
</protein>
<dbReference type="SMART" id="SM00408">
    <property type="entry name" value="IGc2"/>
    <property type="match status" value="3"/>
</dbReference>
<evidence type="ECO:0000256" key="5">
    <source>
        <dbReference type="ARBA" id="ARBA00022553"/>
    </source>
</evidence>
<dbReference type="InterPro" id="IPR050122">
    <property type="entry name" value="RTK"/>
</dbReference>
<evidence type="ECO:0000256" key="13">
    <source>
        <dbReference type="ARBA" id="ARBA00022824"/>
    </source>
</evidence>
<dbReference type="GO" id="GO:0080090">
    <property type="term" value="P:regulation of primary metabolic process"/>
    <property type="evidence" value="ECO:0007669"/>
    <property type="project" value="UniProtKB-ARBA"/>
</dbReference>
<dbReference type="GO" id="GO:0060255">
    <property type="term" value="P:regulation of macromolecule metabolic process"/>
    <property type="evidence" value="ECO:0007669"/>
    <property type="project" value="UniProtKB-ARBA"/>
</dbReference>
<keyword evidence="15" id="KW-0832">Ubl conjugation</keyword>
<keyword evidence="7" id="KW-0812">Transmembrane</keyword>
<evidence type="ECO:0000256" key="8">
    <source>
        <dbReference type="ARBA" id="ARBA00022729"/>
    </source>
</evidence>
<dbReference type="CDD" id="cd05857">
    <property type="entry name" value="IgI_2_FGFR"/>
    <property type="match status" value="1"/>
</dbReference>
<feature type="region of interest" description="Disordered" evidence="29">
    <location>
        <begin position="1"/>
        <end position="31"/>
    </location>
</feature>
<feature type="disulfide bond" evidence="27">
    <location>
        <begin position="98"/>
        <end position="142"/>
    </location>
</feature>
<dbReference type="PROSITE" id="PS00109">
    <property type="entry name" value="PROTEIN_KINASE_TYR"/>
    <property type="match status" value="1"/>
</dbReference>
<dbReference type="Gene3D" id="1.10.510.10">
    <property type="entry name" value="Transferase(Phosphotransferase) domain 1"/>
    <property type="match status" value="1"/>
</dbReference>
<dbReference type="FunFam" id="3.30.200.20:FF:000334">
    <property type="entry name" value="Fibroblast growth factor receptor"/>
    <property type="match status" value="1"/>
</dbReference>
<dbReference type="PROSITE" id="PS50011">
    <property type="entry name" value="PROTEIN_KINASE_DOM"/>
    <property type="match status" value="1"/>
</dbReference>
<feature type="region of interest" description="Disordered" evidence="29">
    <location>
        <begin position="162"/>
        <end position="185"/>
    </location>
</feature>
<dbReference type="GO" id="GO:0005886">
    <property type="term" value="C:plasma membrane"/>
    <property type="evidence" value="ECO:0007669"/>
    <property type="project" value="UniProtKB-SubCell"/>
</dbReference>
<evidence type="ECO:0000256" key="6">
    <source>
        <dbReference type="ARBA" id="ARBA00022679"/>
    </source>
</evidence>
<evidence type="ECO:0000313" key="33">
    <source>
        <dbReference type="Proteomes" id="UP000002281"/>
    </source>
</evidence>
<dbReference type="GO" id="GO:0005007">
    <property type="term" value="F:fibroblast growth factor receptor activity"/>
    <property type="evidence" value="ECO:0007669"/>
    <property type="project" value="InterPro"/>
</dbReference>
<evidence type="ECO:0000256" key="19">
    <source>
        <dbReference type="ARBA" id="ARBA00023157"/>
    </source>
</evidence>
<keyword evidence="5" id="KW-0597">Phosphoprotein</keyword>
<dbReference type="SUPFAM" id="SSF48726">
    <property type="entry name" value="Immunoglobulin"/>
    <property type="match status" value="3"/>
</dbReference>
<evidence type="ECO:0000256" key="26">
    <source>
        <dbReference type="PIRSR" id="PIRSR000628-2"/>
    </source>
</evidence>
<evidence type="ECO:0000256" key="12">
    <source>
        <dbReference type="ARBA" id="ARBA00022777"/>
    </source>
</evidence>
<dbReference type="Ensembl" id="ENSECAT00000060863.3">
    <property type="protein sequence ID" value="ENSECAP00000044565.2"/>
    <property type="gene ID" value="ENSECAG00000020869.4"/>
</dbReference>
<dbReference type="InterPro" id="IPR003598">
    <property type="entry name" value="Ig_sub2"/>
</dbReference>
<dbReference type="AlphaFoldDB" id="A0A3Q2I979"/>
<evidence type="ECO:0000256" key="10">
    <source>
        <dbReference type="ARBA" id="ARBA00022741"/>
    </source>
</evidence>
<dbReference type="InterPro" id="IPR001245">
    <property type="entry name" value="Ser-Thr/Tyr_kinase_cat_dom"/>
</dbReference>
<evidence type="ECO:0000256" key="24">
    <source>
        <dbReference type="PIRNR" id="PIRNR000628"/>
    </source>
</evidence>
<feature type="active site" description="Proton acceptor" evidence="25">
    <location>
        <position position="653"/>
    </location>
</feature>
<dbReference type="InterPro" id="IPR036179">
    <property type="entry name" value="Ig-like_dom_sf"/>
</dbReference>
<dbReference type="SUPFAM" id="SSF56112">
    <property type="entry name" value="Protein kinase-like (PK-like)"/>
    <property type="match status" value="1"/>
</dbReference>
<feature type="domain" description="Ig-like" evidence="31">
    <location>
        <begin position="290"/>
        <end position="390"/>
    </location>
</feature>
<dbReference type="SMART" id="SM00219">
    <property type="entry name" value="TyrKc"/>
    <property type="match status" value="1"/>
</dbReference>
<dbReference type="GO" id="GO:0008284">
    <property type="term" value="P:positive regulation of cell population proliferation"/>
    <property type="evidence" value="ECO:0007669"/>
    <property type="project" value="InterPro"/>
</dbReference>
<keyword evidence="4" id="KW-1003">Cell membrane</keyword>
<dbReference type="Gene3D" id="2.60.40.10">
    <property type="entry name" value="Immunoglobulins"/>
    <property type="match status" value="3"/>
</dbReference>
<keyword evidence="16" id="KW-1133">Transmembrane helix</keyword>
<accession>A0A3Q2I979</accession>
<dbReference type="InterPro" id="IPR013098">
    <property type="entry name" value="Ig_I-set"/>
</dbReference>
<evidence type="ECO:0000256" key="18">
    <source>
        <dbReference type="ARBA" id="ARBA00023137"/>
    </source>
</evidence>
<dbReference type="Pfam" id="PF13927">
    <property type="entry name" value="Ig_3"/>
    <property type="match status" value="1"/>
</dbReference>
<dbReference type="InterPro" id="IPR016248">
    <property type="entry name" value="FGF_rcpt_fam"/>
</dbReference>
<evidence type="ECO:0000256" key="23">
    <source>
        <dbReference type="ARBA" id="ARBA00051243"/>
    </source>
</evidence>
<feature type="domain" description="Protein kinase" evidence="30">
    <location>
        <begin position="508"/>
        <end position="796"/>
    </location>
</feature>
<feature type="binding site" evidence="26">
    <location>
        <begin position="514"/>
        <end position="520"/>
    </location>
    <ligand>
        <name>ATP</name>
        <dbReference type="ChEBI" id="CHEBI:30616"/>
    </ligand>
</feature>
<keyword evidence="17 24" id="KW-0472">Membrane</keyword>
<dbReference type="InterPro" id="IPR011009">
    <property type="entry name" value="Kinase-like_dom_sf"/>
</dbReference>
<evidence type="ECO:0000259" key="30">
    <source>
        <dbReference type="PROSITE" id="PS50011"/>
    </source>
</evidence>
<dbReference type="InterPro" id="IPR003599">
    <property type="entry name" value="Ig_sub"/>
</dbReference>
<dbReference type="PANTHER" id="PTHR24416:SF343">
    <property type="entry name" value="FIBROBLAST GROWTH FACTOR RECEPTOR 4"/>
    <property type="match status" value="1"/>
</dbReference>
<evidence type="ECO:0000256" key="1">
    <source>
        <dbReference type="ARBA" id="ARBA00004177"/>
    </source>
</evidence>
<dbReference type="GO" id="GO:0023056">
    <property type="term" value="P:positive regulation of signaling"/>
    <property type="evidence" value="ECO:0007669"/>
    <property type="project" value="UniProtKB-ARBA"/>
</dbReference>
<keyword evidence="20 24" id="KW-0675">Receptor</keyword>
<evidence type="ECO:0000256" key="28">
    <source>
        <dbReference type="PROSITE-ProRule" id="PRU10141"/>
    </source>
</evidence>
<keyword evidence="19 27" id="KW-1015">Disulfide bond</keyword>
<dbReference type="InterPro" id="IPR017441">
    <property type="entry name" value="Protein_kinase_ATP_BS"/>
</dbReference>
<evidence type="ECO:0000256" key="21">
    <source>
        <dbReference type="ARBA" id="ARBA00023180"/>
    </source>
</evidence>
<keyword evidence="13" id="KW-0256">Endoplasmic reticulum</keyword>
<dbReference type="Bgee" id="ENSECAG00000020869">
    <property type="expression patterns" value="Expressed in liver and 19 other cell types or tissues"/>
</dbReference>
<evidence type="ECO:0000256" key="14">
    <source>
        <dbReference type="ARBA" id="ARBA00022840"/>
    </source>
</evidence>
<dbReference type="Proteomes" id="UP000002281">
    <property type="component" value="Chromosome 14"/>
</dbReference>
<feature type="domain" description="Ig-like" evidence="31">
    <location>
        <begin position="193"/>
        <end position="281"/>
    </location>
</feature>
<dbReference type="Pfam" id="PF07679">
    <property type="entry name" value="I-set"/>
    <property type="match status" value="1"/>
</dbReference>
<keyword evidence="8" id="KW-0732">Signal</keyword>
<dbReference type="PANTHER" id="PTHR24416">
    <property type="entry name" value="TYROSINE-PROTEIN KINASE RECEPTOR"/>
    <property type="match status" value="1"/>
</dbReference>
<dbReference type="InterPro" id="IPR020635">
    <property type="entry name" value="Tyr_kinase_cat_dom"/>
</dbReference>
<feature type="binding site" evidence="26">
    <location>
        <position position="657"/>
    </location>
    <ligand>
        <name>ATP</name>
        <dbReference type="ChEBI" id="CHEBI:30616"/>
    </ligand>
</feature>
<evidence type="ECO:0000256" key="27">
    <source>
        <dbReference type="PIRSR" id="PIRSR000628-3"/>
    </source>
</evidence>
<feature type="binding site" evidence="26 28">
    <location>
        <position position="544"/>
    </location>
    <ligand>
        <name>ATP</name>
        <dbReference type="ChEBI" id="CHEBI:30616"/>
    </ligand>
</feature>
<evidence type="ECO:0000256" key="25">
    <source>
        <dbReference type="PIRSR" id="PIRSR000628-1"/>
    </source>
</evidence>
<feature type="binding site" evidence="26">
    <location>
        <begin position="592"/>
        <end position="594"/>
    </location>
    <ligand>
        <name>ATP</name>
        <dbReference type="ChEBI" id="CHEBI:30616"/>
    </ligand>
</feature>
<dbReference type="VGNC" id="VGNC:18027">
    <property type="gene designation" value="FGFR4"/>
</dbReference>
<dbReference type="PIRSF" id="PIRSF000628">
    <property type="entry name" value="FGFR"/>
    <property type="match status" value="1"/>
</dbReference>
<dbReference type="SMART" id="SM00409">
    <property type="entry name" value="IG"/>
    <property type="match status" value="3"/>
</dbReference>
<dbReference type="FunFam" id="2.60.40.10:FF:000020">
    <property type="entry name" value="Fibroblast growth factor receptor"/>
    <property type="match status" value="1"/>
</dbReference>
<keyword evidence="14 24" id="KW-0067">ATP-binding</keyword>
<evidence type="ECO:0000259" key="31">
    <source>
        <dbReference type="PROSITE" id="PS50835"/>
    </source>
</evidence>
<evidence type="ECO:0000256" key="3">
    <source>
        <dbReference type="ARBA" id="ARBA00004251"/>
    </source>
</evidence>
<dbReference type="GO" id="GO:0010647">
    <property type="term" value="P:positive regulation of cell communication"/>
    <property type="evidence" value="ECO:0007669"/>
    <property type="project" value="UniProtKB-ARBA"/>
</dbReference>
<evidence type="ECO:0000313" key="32">
    <source>
        <dbReference type="Ensembl" id="ENSECAP00000044565.2"/>
    </source>
</evidence>
<evidence type="ECO:0000313" key="34">
    <source>
        <dbReference type="VGNC" id="VGNC:18027"/>
    </source>
</evidence>
<proteinExistence type="inferred from homology"/>
<feature type="disulfide bond" evidence="27">
    <location>
        <begin position="213"/>
        <end position="265"/>
    </location>
</feature>
<dbReference type="PRINTS" id="PR00109">
    <property type="entry name" value="TYRKINASE"/>
</dbReference>
<evidence type="ECO:0000256" key="4">
    <source>
        <dbReference type="ARBA" id="ARBA00022475"/>
    </source>
</evidence>
<gene>
    <name evidence="32 34" type="primary">FGFR4</name>
</gene>
<dbReference type="FunFam" id="2.60.40.10:FF:000016">
    <property type="entry name" value="Fibroblast growth factor receptor"/>
    <property type="match status" value="1"/>
</dbReference>
<feature type="binding site" evidence="26">
    <location>
        <position position="671"/>
    </location>
    <ligand>
        <name>ATP</name>
        <dbReference type="ChEBI" id="CHEBI:30616"/>
    </ligand>
</feature>
<keyword evidence="12 24" id="KW-0418">Kinase</keyword>
<keyword evidence="33" id="KW-1185">Reference proteome</keyword>
<dbReference type="GO" id="GO:0005768">
    <property type="term" value="C:endosome"/>
    <property type="evidence" value="ECO:0007669"/>
    <property type="project" value="UniProtKB-SubCell"/>
</dbReference>
<comment type="similarity">
    <text evidence="24">Belongs to the protein kinase superfamily. Tyr protein kinase family. Fibroblast growth factor receptor subfamily.</text>
</comment>
<organism evidence="32 33">
    <name type="scientific">Equus caballus</name>
    <name type="common">Horse</name>
    <dbReference type="NCBI Taxonomy" id="9796"/>
    <lineage>
        <taxon>Eukaryota</taxon>
        <taxon>Metazoa</taxon>
        <taxon>Chordata</taxon>
        <taxon>Craniata</taxon>
        <taxon>Vertebrata</taxon>
        <taxon>Euteleostomi</taxon>
        <taxon>Mammalia</taxon>
        <taxon>Eutheria</taxon>
        <taxon>Laurasiatheria</taxon>
        <taxon>Perissodactyla</taxon>
        <taxon>Equidae</taxon>
        <taxon>Equus</taxon>
    </lineage>
</organism>
<evidence type="ECO:0000256" key="2">
    <source>
        <dbReference type="ARBA" id="ARBA00004240"/>
    </source>
</evidence>
<feature type="disulfide bond" evidence="27">
    <location>
        <begin position="312"/>
        <end position="374"/>
    </location>
</feature>
<dbReference type="Gene3D" id="3.30.200.20">
    <property type="entry name" value="Phosphorylase Kinase, domain 1"/>
    <property type="match status" value="1"/>
</dbReference>
<dbReference type="InterPro" id="IPR008266">
    <property type="entry name" value="Tyr_kinase_AS"/>
</dbReference>
<keyword evidence="11" id="KW-0967">Endosome</keyword>
<reference evidence="32 33" key="1">
    <citation type="journal article" date="2009" name="Science">
        <title>Genome sequence, comparative analysis, and population genetics of the domestic horse.</title>
        <authorList>
            <consortium name="Broad Institute Genome Sequencing Platform"/>
            <consortium name="Broad Institute Whole Genome Assembly Team"/>
            <person name="Wade C.M."/>
            <person name="Giulotto E."/>
            <person name="Sigurdsson S."/>
            <person name="Zoli M."/>
            <person name="Gnerre S."/>
            <person name="Imsland F."/>
            <person name="Lear T.L."/>
            <person name="Adelson D.L."/>
            <person name="Bailey E."/>
            <person name="Bellone R.R."/>
            <person name="Bloecker H."/>
            <person name="Distl O."/>
            <person name="Edgar R.C."/>
            <person name="Garber M."/>
            <person name="Leeb T."/>
            <person name="Mauceli E."/>
            <person name="MacLeod J.N."/>
            <person name="Penedo M.C.T."/>
            <person name="Raison J.M."/>
            <person name="Sharpe T."/>
            <person name="Vogel J."/>
            <person name="Andersson L."/>
            <person name="Antczak D.F."/>
            <person name="Biagi T."/>
            <person name="Binns M.M."/>
            <person name="Chowdhary B.P."/>
            <person name="Coleman S.J."/>
            <person name="Della Valle G."/>
            <person name="Fryc S."/>
            <person name="Guerin G."/>
            <person name="Hasegawa T."/>
            <person name="Hill E.W."/>
            <person name="Jurka J."/>
            <person name="Kiialainen A."/>
            <person name="Lindgren G."/>
            <person name="Liu J."/>
            <person name="Magnani E."/>
            <person name="Mickelson J.R."/>
            <person name="Murray J."/>
            <person name="Nergadze S.G."/>
            <person name="Onofrio R."/>
            <person name="Pedroni S."/>
            <person name="Piras M.F."/>
            <person name="Raudsepp T."/>
            <person name="Rocchi M."/>
            <person name="Roeed K.H."/>
            <person name="Ryder O.A."/>
            <person name="Searle S."/>
            <person name="Skow L."/>
            <person name="Swinburne J.E."/>
            <person name="Syvaenen A.C."/>
            <person name="Tozaki T."/>
            <person name="Valberg S.J."/>
            <person name="Vaudin M."/>
            <person name="White J.R."/>
            <person name="Zody M.C."/>
            <person name="Lander E.S."/>
            <person name="Lindblad-Toh K."/>
        </authorList>
    </citation>
    <scope>NUCLEOTIDE SEQUENCE [LARGE SCALE GENOMIC DNA]</scope>
    <source>
        <strain evidence="32 33">Thoroughbred</strain>
    </source>
</reference>
<dbReference type="EC" id="2.7.10.1" evidence="24"/>
<keyword evidence="6 24" id="KW-0808">Transferase</keyword>
<keyword evidence="22" id="KW-0393">Immunoglobulin domain</keyword>
<evidence type="ECO:0000256" key="15">
    <source>
        <dbReference type="ARBA" id="ARBA00022843"/>
    </source>
</evidence>
<dbReference type="InterPro" id="IPR000719">
    <property type="entry name" value="Prot_kinase_dom"/>
</dbReference>
<feature type="compositionally biased region" description="Basic residues" evidence="29">
    <location>
        <begin position="10"/>
        <end position="24"/>
    </location>
</feature>